<evidence type="ECO:0000313" key="3">
    <source>
        <dbReference type="Proteomes" id="UP001234178"/>
    </source>
</evidence>
<comment type="caution">
    <text evidence="2">The sequence shown here is derived from an EMBL/GenBank/DDBJ whole genome shotgun (WGS) entry which is preliminary data.</text>
</comment>
<dbReference type="Proteomes" id="UP001234178">
    <property type="component" value="Unassembled WGS sequence"/>
</dbReference>
<reference evidence="2 3" key="1">
    <citation type="journal article" date="2023" name="Nucleic Acids Res.">
        <title>The hologenome of Daphnia magna reveals possible DNA methylation and microbiome-mediated evolution of the host genome.</title>
        <authorList>
            <person name="Chaturvedi A."/>
            <person name="Li X."/>
            <person name="Dhandapani V."/>
            <person name="Marshall H."/>
            <person name="Kissane S."/>
            <person name="Cuenca-Cambronero M."/>
            <person name="Asole G."/>
            <person name="Calvet F."/>
            <person name="Ruiz-Romero M."/>
            <person name="Marangio P."/>
            <person name="Guigo R."/>
            <person name="Rago D."/>
            <person name="Mirbahai L."/>
            <person name="Eastwood N."/>
            <person name="Colbourne J.K."/>
            <person name="Zhou J."/>
            <person name="Mallon E."/>
            <person name="Orsini L."/>
        </authorList>
    </citation>
    <scope>NUCLEOTIDE SEQUENCE [LARGE SCALE GENOMIC DNA]</scope>
    <source>
        <strain evidence="2">LRV0_1</strain>
    </source>
</reference>
<keyword evidence="1" id="KW-0732">Signal</keyword>
<evidence type="ECO:0000313" key="2">
    <source>
        <dbReference type="EMBL" id="KAK4015836.1"/>
    </source>
</evidence>
<sequence length="94" mass="11031">MSCEILQHIAHHCLVLLFACRLAAACRVSTWLRIIIGIAHHTILWFSTTSDFVFYVLSIANILRSVTLLQYPLEWEVFEETEFLFKKRNVKHNI</sequence>
<dbReference type="EMBL" id="JAOYFB010000005">
    <property type="protein sequence ID" value="KAK4015836.1"/>
    <property type="molecule type" value="Genomic_DNA"/>
</dbReference>
<organism evidence="2 3">
    <name type="scientific">Daphnia magna</name>
    <dbReference type="NCBI Taxonomy" id="35525"/>
    <lineage>
        <taxon>Eukaryota</taxon>
        <taxon>Metazoa</taxon>
        <taxon>Ecdysozoa</taxon>
        <taxon>Arthropoda</taxon>
        <taxon>Crustacea</taxon>
        <taxon>Branchiopoda</taxon>
        <taxon>Diplostraca</taxon>
        <taxon>Cladocera</taxon>
        <taxon>Anomopoda</taxon>
        <taxon>Daphniidae</taxon>
        <taxon>Daphnia</taxon>
    </lineage>
</organism>
<evidence type="ECO:0008006" key="4">
    <source>
        <dbReference type="Google" id="ProtNLM"/>
    </source>
</evidence>
<accession>A0ABQ9ZSX3</accession>
<keyword evidence="3" id="KW-1185">Reference proteome</keyword>
<name>A0ABQ9ZSX3_9CRUS</name>
<proteinExistence type="predicted"/>
<gene>
    <name evidence="2" type="ORF">OUZ56_030807</name>
</gene>
<protein>
    <recommendedName>
        <fullName evidence="4">Secreted protein</fullName>
    </recommendedName>
</protein>
<feature type="signal peptide" evidence="1">
    <location>
        <begin position="1"/>
        <end position="25"/>
    </location>
</feature>
<evidence type="ECO:0000256" key="1">
    <source>
        <dbReference type="SAM" id="SignalP"/>
    </source>
</evidence>
<feature type="chain" id="PRO_5046460243" description="Secreted protein" evidence="1">
    <location>
        <begin position="26"/>
        <end position="94"/>
    </location>
</feature>